<dbReference type="EMBL" id="BART01000756">
    <property type="protein sequence ID" value="GAG74582.1"/>
    <property type="molecule type" value="Genomic_DNA"/>
</dbReference>
<reference evidence="1" key="1">
    <citation type="journal article" date="2014" name="Front. Microbiol.">
        <title>High frequency of phylogenetically diverse reductive dehalogenase-homologous genes in deep subseafloor sedimentary metagenomes.</title>
        <authorList>
            <person name="Kawai M."/>
            <person name="Futagami T."/>
            <person name="Toyoda A."/>
            <person name="Takaki Y."/>
            <person name="Nishi S."/>
            <person name="Hori S."/>
            <person name="Arai W."/>
            <person name="Tsubouchi T."/>
            <person name="Morono Y."/>
            <person name="Uchiyama I."/>
            <person name="Ito T."/>
            <person name="Fujiyama A."/>
            <person name="Inagaki F."/>
            <person name="Takami H."/>
        </authorList>
    </citation>
    <scope>NUCLEOTIDE SEQUENCE</scope>
    <source>
        <strain evidence="1">Expedition CK06-06</strain>
    </source>
</reference>
<sequence>MLKRVCQDRSDDTKYMGLFNKVPCPHVGKGGSACESEPPSPVAEDIYMELTVEQAIFCIIAQTVTTPLPSKQFRTNRSIQKQLEIAFGVEVSLRHIQRILKRWKDLDVVGEIEQRQALRVPIHGPKTICYQLKHPEKIIKVKKWKQKKGI</sequence>
<accession>X1AZL4</accession>
<evidence type="ECO:0000313" key="1">
    <source>
        <dbReference type="EMBL" id="GAG74582.1"/>
    </source>
</evidence>
<organism evidence="1">
    <name type="scientific">marine sediment metagenome</name>
    <dbReference type="NCBI Taxonomy" id="412755"/>
    <lineage>
        <taxon>unclassified sequences</taxon>
        <taxon>metagenomes</taxon>
        <taxon>ecological metagenomes</taxon>
    </lineage>
</organism>
<comment type="caution">
    <text evidence="1">The sequence shown here is derived from an EMBL/GenBank/DDBJ whole genome shotgun (WGS) entry which is preliminary data.</text>
</comment>
<name>X1AZL4_9ZZZZ</name>
<gene>
    <name evidence="1" type="ORF">S01H4_03176</name>
</gene>
<proteinExistence type="predicted"/>
<protein>
    <submittedName>
        <fullName evidence="1">Uncharacterized protein</fullName>
    </submittedName>
</protein>
<dbReference type="AlphaFoldDB" id="X1AZL4"/>